<protein>
    <recommendedName>
        <fullName evidence="3">Endonuclease-reverse transcriptase</fullName>
    </recommendedName>
</protein>
<name>A0AAU9UNQ4_EUPED</name>
<dbReference type="Proteomes" id="UP001153954">
    <property type="component" value="Unassembled WGS sequence"/>
</dbReference>
<evidence type="ECO:0000313" key="2">
    <source>
        <dbReference type="Proteomes" id="UP001153954"/>
    </source>
</evidence>
<reference evidence="1" key="1">
    <citation type="submission" date="2022-03" db="EMBL/GenBank/DDBJ databases">
        <authorList>
            <person name="Tunstrom K."/>
        </authorList>
    </citation>
    <scope>NUCLEOTIDE SEQUENCE</scope>
</reference>
<evidence type="ECO:0000313" key="1">
    <source>
        <dbReference type="EMBL" id="CAH2099737.1"/>
    </source>
</evidence>
<organism evidence="1 2">
    <name type="scientific">Euphydryas editha</name>
    <name type="common">Edith's checkerspot</name>
    <dbReference type="NCBI Taxonomy" id="104508"/>
    <lineage>
        <taxon>Eukaryota</taxon>
        <taxon>Metazoa</taxon>
        <taxon>Ecdysozoa</taxon>
        <taxon>Arthropoda</taxon>
        <taxon>Hexapoda</taxon>
        <taxon>Insecta</taxon>
        <taxon>Pterygota</taxon>
        <taxon>Neoptera</taxon>
        <taxon>Endopterygota</taxon>
        <taxon>Lepidoptera</taxon>
        <taxon>Glossata</taxon>
        <taxon>Ditrysia</taxon>
        <taxon>Papilionoidea</taxon>
        <taxon>Nymphalidae</taxon>
        <taxon>Nymphalinae</taxon>
        <taxon>Euphydryas</taxon>
    </lineage>
</organism>
<gene>
    <name evidence="1" type="ORF">EEDITHA_LOCUS14678</name>
</gene>
<accession>A0AAU9UNQ4</accession>
<proteinExistence type="predicted"/>
<keyword evidence="2" id="KW-1185">Reference proteome</keyword>
<evidence type="ECO:0008006" key="3">
    <source>
        <dbReference type="Google" id="ProtNLM"/>
    </source>
</evidence>
<sequence length="175" mass="19844">MTSSDHNGICFQIGLKRLGNTGLDHSITIADINEIQNINEIDDTIAKLHNIIETACRKSIPRTKDTNRLSLPWWSEGLAVLKRKVATRKRRIRCAAPLRHEKVVGEYLEVKNKYEIEAKIAQVSSWKAFCGKQNREGMWKGIYSVIGRTVKKEDEPPLVVNDMELDAKSSARLMA</sequence>
<dbReference type="AlphaFoldDB" id="A0AAU9UNQ4"/>
<comment type="caution">
    <text evidence="1">The sequence shown here is derived from an EMBL/GenBank/DDBJ whole genome shotgun (WGS) entry which is preliminary data.</text>
</comment>
<dbReference type="EMBL" id="CAKOGL010000022">
    <property type="protein sequence ID" value="CAH2099737.1"/>
    <property type="molecule type" value="Genomic_DNA"/>
</dbReference>